<dbReference type="EMBL" id="MU276007">
    <property type="protein sequence ID" value="KAI0043709.1"/>
    <property type="molecule type" value="Genomic_DNA"/>
</dbReference>
<evidence type="ECO:0000313" key="2">
    <source>
        <dbReference type="Proteomes" id="UP000814033"/>
    </source>
</evidence>
<name>A0ACB8RIE6_9AGAM</name>
<reference evidence="1" key="2">
    <citation type="journal article" date="2022" name="New Phytol.">
        <title>Evolutionary transition to the ectomycorrhizal habit in the genomes of a hyperdiverse lineage of mushroom-forming fungi.</title>
        <authorList>
            <person name="Looney B."/>
            <person name="Miyauchi S."/>
            <person name="Morin E."/>
            <person name="Drula E."/>
            <person name="Courty P.E."/>
            <person name="Kohler A."/>
            <person name="Kuo A."/>
            <person name="LaButti K."/>
            <person name="Pangilinan J."/>
            <person name="Lipzen A."/>
            <person name="Riley R."/>
            <person name="Andreopoulos W."/>
            <person name="He G."/>
            <person name="Johnson J."/>
            <person name="Nolan M."/>
            <person name="Tritt A."/>
            <person name="Barry K.W."/>
            <person name="Grigoriev I.V."/>
            <person name="Nagy L.G."/>
            <person name="Hibbett D."/>
            <person name="Henrissat B."/>
            <person name="Matheny P.B."/>
            <person name="Labbe J."/>
            <person name="Martin F.M."/>
        </authorList>
    </citation>
    <scope>NUCLEOTIDE SEQUENCE</scope>
    <source>
        <strain evidence="1">FP105234-sp</strain>
    </source>
</reference>
<reference evidence="1" key="1">
    <citation type="submission" date="2021-02" db="EMBL/GenBank/DDBJ databases">
        <authorList>
            <consortium name="DOE Joint Genome Institute"/>
            <person name="Ahrendt S."/>
            <person name="Looney B.P."/>
            <person name="Miyauchi S."/>
            <person name="Morin E."/>
            <person name="Drula E."/>
            <person name="Courty P.E."/>
            <person name="Chicoki N."/>
            <person name="Fauchery L."/>
            <person name="Kohler A."/>
            <person name="Kuo A."/>
            <person name="Labutti K."/>
            <person name="Pangilinan J."/>
            <person name="Lipzen A."/>
            <person name="Riley R."/>
            <person name="Andreopoulos W."/>
            <person name="He G."/>
            <person name="Johnson J."/>
            <person name="Barry K.W."/>
            <person name="Grigoriev I.V."/>
            <person name="Nagy L."/>
            <person name="Hibbett D."/>
            <person name="Henrissat B."/>
            <person name="Matheny P.B."/>
            <person name="Labbe J."/>
            <person name="Martin F."/>
        </authorList>
    </citation>
    <scope>NUCLEOTIDE SEQUENCE</scope>
    <source>
        <strain evidence="1">FP105234-sp</strain>
    </source>
</reference>
<dbReference type="Proteomes" id="UP000814033">
    <property type="component" value="Unassembled WGS sequence"/>
</dbReference>
<gene>
    <name evidence="1" type="ORF">FA95DRAFT_1609156</name>
</gene>
<accession>A0ACB8RIE6</accession>
<proteinExistence type="predicted"/>
<sequence length="196" mass="22974">MQSKAINQRRTLLYIALIILKSLSIWWMRRRLYPAHTEADLDFALGDDTPRRWDIGELDSVIMPSEETVHYEVYGSTSNAEWHSLFPDHGTLHLGPQRRPYSISMFHQLRCLGIYRHELVRTHSPNATYIAKGEELTRHCLNYLRQMALCRLDTTLLPLVGHPKPHPAPDMHVCKDWEKVYAEVEKNQREYARSLL</sequence>
<keyword evidence="2" id="KW-1185">Reference proteome</keyword>
<evidence type="ECO:0000313" key="1">
    <source>
        <dbReference type="EMBL" id="KAI0043709.1"/>
    </source>
</evidence>
<protein>
    <submittedName>
        <fullName evidence="1">Uncharacterized protein</fullName>
    </submittedName>
</protein>
<organism evidence="1 2">
    <name type="scientific">Auriscalpium vulgare</name>
    <dbReference type="NCBI Taxonomy" id="40419"/>
    <lineage>
        <taxon>Eukaryota</taxon>
        <taxon>Fungi</taxon>
        <taxon>Dikarya</taxon>
        <taxon>Basidiomycota</taxon>
        <taxon>Agaricomycotina</taxon>
        <taxon>Agaricomycetes</taxon>
        <taxon>Russulales</taxon>
        <taxon>Auriscalpiaceae</taxon>
        <taxon>Auriscalpium</taxon>
    </lineage>
</organism>
<comment type="caution">
    <text evidence="1">The sequence shown here is derived from an EMBL/GenBank/DDBJ whole genome shotgun (WGS) entry which is preliminary data.</text>
</comment>